<evidence type="ECO:0000313" key="5">
    <source>
        <dbReference type="Proteomes" id="UP001596447"/>
    </source>
</evidence>
<keyword evidence="5" id="KW-1185">Reference proteome</keyword>
<gene>
    <name evidence="3" type="ORF">ACFQJ9_00215</name>
    <name evidence="4" type="ORF">ACFQJ9_03990</name>
</gene>
<dbReference type="EMBL" id="JBHTAR010000001">
    <property type="protein sequence ID" value="MFC7197944.1"/>
    <property type="molecule type" value="Genomic_DNA"/>
</dbReference>
<dbReference type="EMBL" id="JBHTAR010000011">
    <property type="protein sequence ID" value="MFC7198591.1"/>
    <property type="molecule type" value="Genomic_DNA"/>
</dbReference>
<protein>
    <recommendedName>
        <fullName evidence="2">fructose-bisphosphate aldolase</fullName>
        <ecNumber evidence="2">4.1.2.13</ecNumber>
    </recommendedName>
</protein>
<dbReference type="SUPFAM" id="SSF51569">
    <property type="entry name" value="Aldolase"/>
    <property type="match status" value="1"/>
</dbReference>
<sequence>MSDFAVLDTDSGNAVVAALDHGIGMGAVDGFEDPEPVLTSVLDAEPDGVLVGPHFARHYADRFASSSTDLLVTADFVSFSTHPGESVGPGVQTQPFGTDLLRELDPVGVKSVLAFGRDDPETFRRNVEYIGELERELRGTGIPLIVETVMWGDAIPSRFETEAEYVADSARIGWELGADILKVPYTGSVESFEPVASNAPVPTMVLGGPASGSTRAILDDVAGAVAGGARGLIVGRSIWQTEDPTAVVEAMNGIVHEGKSVDAVWDQN</sequence>
<evidence type="ECO:0000256" key="1">
    <source>
        <dbReference type="ARBA" id="ARBA00008116"/>
    </source>
</evidence>
<reference evidence="4" key="3">
    <citation type="submission" date="2024-09" db="EMBL/GenBank/DDBJ databases">
        <authorList>
            <person name="Sun Q."/>
        </authorList>
    </citation>
    <scope>NUCLEOTIDE SEQUENCE</scope>
    <source>
        <strain evidence="4">NBRC 114356</strain>
    </source>
</reference>
<dbReference type="Proteomes" id="UP001596447">
    <property type="component" value="Unassembled WGS sequence"/>
</dbReference>
<dbReference type="InterPro" id="IPR002915">
    <property type="entry name" value="DeoC/FbaB/LacD_aldolase"/>
</dbReference>
<dbReference type="Pfam" id="PF01791">
    <property type="entry name" value="DeoC"/>
    <property type="match status" value="1"/>
</dbReference>
<evidence type="ECO:0000313" key="3">
    <source>
        <dbReference type="EMBL" id="MFC7197944.1"/>
    </source>
</evidence>
<dbReference type="InterPro" id="IPR013785">
    <property type="entry name" value="Aldolase_TIM"/>
</dbReference>
<dbReference type="GO" id="GO:0004332">
    <property type="term" value="F:fructose-bisphosphate aldolase activity"/>
    <property type="evidence" value="ECO:0007669"/>
    <property type="project" value="UniProtKB-EC"/>
</dbReference>
<dbReference type="Gene3D" id="3.20.20.70">
    <property type="entry name" value="Aldolase class I"/>
    <property type="match status" value="1"/>
</dbReference>
<dbReference type="RefSeq" id="WP_279528552.1">
    <property type="nucleotide sequence ID" value="NZ_CP122312.1"/>
</dbReference>
<evidence type="ECO:0000256" key="2">
    <source>
        <dbReference type="ARBA" id="ARBA00013068"/>
    </source>
</evidence>
<dbReference type="AlphaFoldDB" id="A0ABD5Z0A9"/>
<dbReference type="EC" id="4.1.2.13" evidence="2"/>
<comment type="similarity">
    <text evidence="1">Belongs to the DeoC/FbaB aldolase family.</text>
</comment>
<organism evidence="4 5">
    <name type="scientific">Halospeciosus flavus</name>
    <dbReference type="NCBI Taxonomy" id="3032283"/>
    <lineage>
        <taxon>Archaea</taxon>
        <taxon>Methanobacteriati</taxon>
        <taxon>Methanobacteriota</taxon>
        <taxon>Stenosarchaea group</taxon>
        <taxon>Halobacteria</taxon>
        <taxon>Halobacteriales</taxon>
        <taxon>Halobacteriaceae</taxon>
        <taxon>Halospeciosus</taxon>
    </lineage>
</organism>
<dbReference type="InterPro" id="IPR050456">
    <property type="entry name" value="DeoC/FbaB_aldolase"/>
</dbReference>
<dbReference type="PIRSF" id="PIRSF038992">
    <property type="entry name" value="Aldolase_Ia"/>
    <property type="match status" value="1"/>
</dbReference>
<reference evidence="4" key="1">
    <citation type="journal article" date="2014" name="Int. J. Syst. Evol. Microbiol.">
        <title>Complete genome sequence of Corynebacterium casei LMG S-19264T (=DSM 44701T), isolated from a smear-ripened cheese.</title>
        <authorList>
            <consortium name="US DOE Joint Genome Institute (JGI-PGF)"/>
            <person name="Walter F."/>
            <person name="Albersmeier A."/>
            <person name="Kalinowski J."/>
            <person name="Ruckert C."/>
        </authorList>
    </citation>
    <scope>NUCLEOTIDE SEQUENCE [LARGE SCALE GENOMIC DNA]</scope>
    <source>
        <strain evidence="4">NBRC 114356</strain>
    </source>
</reference>
<accession>A0ABD5Z0A9</accession>
<dbReference type="InterPro" id="IPR041720">
    <property type="entry name" value="FbaB-like"/>
</dbReference>
<proteinExistence type="inferred from homology"/>
<dbReference type="PANTHER" id="PTHR47916">
    <property type="entry name" value="FRUCTOSE-BISPHOSPHATE ALDOLASE CLASS 1"/>
    <property type="match status" value="1"/>
</dbReference>
<dbReference type="PANTHER" id="PTHR47916:SF1">
    <property type="entry name" value="3-HYDROXY-5-PHOSPHONOOXYPENTANE-2,4-DIONE THIOLASE"/>
    <property type="match status" value="1"/>
</dbReference>
<comment type="caution">
    <text evidence="4">The sequence shown here is derived from an EMBL/GenBank/DDBJ whole genome shotgun (WGS) entry which is preliminary data.</text>
</comment>
<dbReference type="SMART" id="SM01133">
    <property type="entry name" value="DeoC"/>
    <property type="match status" value="1"/>
</dbReference>
<evidence type="ECO:0000313" key="4">
    <source>
        <dbReference type="EMBL" id="MFC7198591.1"/>
    </source>
</evidence>
<reference evidence="5" key="2">
    <citation type="journal article" date="2019" name="Int. J. Syst. Evol. Microbiol.">
        <title>The Global Catalogue of Microorganisms (GCM) 10K type strain sequencing project: providing services to taxonomists for standard genome sequencing and annotation.</title>
        <authorList>
            <consortium name="The Broad Institute Genomics Platform"/>
            <consortium name="The Broad Institute Genome Sequencing Center for Infectious Disease"/>
            <person name="Wu L."/>
            <person name="Ma J."/>
        </authorList>
    </citation>
    <scope>NUCLEOTIDE SEQUENCE [LARGE SCALE GENOMIC DNA]</scope>
    <source>
        <strain evidence="5">XZGYJ-43</strain>
    </source>
</reference>
<name>A0ABD5Z0A9_9EURY</name>